<sequence length="186" mass="21703">MKHAEALSEHTEDGEERDETYLALQELLTTLNEHEKVYCVEPEFISTTDTEDHAREELLRSRCSEREHYRSRVLSQRAEESEEVVQSAEAVIRSRLLSGSFLRVISSSRWQEDERDWNPSPIVSLPSCKRYKTPADNPQLCVTFTNEYSVLKQSVMNKNGLEKTSSRFLHPPRSTWHLRMQQLHAL</sequence>
<dbReference type="Proteomes" id="UP000053237">
    <property type="component" value="Unassembled WGS sequence"/>
</dbReference>
<evidence type="ECO:0000313" key="1">
    <source>
        <dbReference type="EMBL" id="CCI39243.1"/>
    </source>
</evidence>
<organism evidence="1 2">
    <name type="scientific">Albugo candida</name>
    <dbReference type="NCBI Taxonomy" id="65357"/>
    <lineage>
        <taxon>Eukaryota</taxon>
        <taxon>Sar</taxon>
        <taxon>Stramenopiles</taxon>
        <taxon>Oomycota</taxon>
        <taxon>Peronosporomycetes</taxon>
        <taxon>Albuginales</taxon>
        <taxon>Albuginaceae</taxon>
        <taxon>Albugo</taxon>
    </lineage>
</organism>
<accession>A0A024FXE6</accession>
<dbReference type="AlphaFoldDB" id="A0A024FXE6"/>
<proteinExistence type="predicted"/>
<reference evidence="1 2" key="1">
    <citation type="submission" date="2012-05" db="EMBL/GenBank/DDBJ databases">
        <title>Recombination and specialization in a pathogen metapopulation.</title>
        <authorList>
            <person name="Gardiner A."/>
            <person name="Kemen E."/>
            <person name="Schultz-Larsen T."/>
            <person name="MacLean D."/>
            <person name="Van Oosterhout C."/>
            <person name="Jones J.D.G."/>
        </authorList>
    </citation>
    <scope>NUCLEOTIDE SEQUENCE [LARGE SCALE GENOMIC DNA]</scope>
    <source>
        <strain evidence="1 2">Ac Nc2</strain>
    </source>
</reference>
<dbReference type="STRING" id="65357.A0A024FXE6"/>
<comment type="caution">
    <text evidence="1">The sequence shown here is derived from an EMBL/GenBank/DDBJ whole genome shotgun (WGS) entry which is preliminary data.</text>
</comment>
<dbReference type="EMBL" id="CAIX01000001">
    <property type="protein sequence ID" value="CCI39243.1"/>
    <property type="molecule type" value="Genomic_DNA"/>
</dbReference>
<evidence type="ECO:0000313" key="2">
    <source>
        <dbReference type="Proteomes" id="UP000053237"/>
    </source>
</evidence>
<protein>
    <submittedName>
        <fullName evidence="1">Uncharacterized protein</fullName>
    </submittedName>
</protein>
<gene>
    <name evidence="1" type="ORF">BN9_000260</name>
</gene>
<dbReference type="InParanoid" id="A0A024FXE6"/>
<keyword evidence="2" id="KW-1185">Reference proteome</keyword>
<name>A0A024FXE6_9STRA</name>